<dbReference type="Gene3D" id="1.10.260.40">
    <property type="entry name" value="lambda repressor-like DNA-binding domains"/>
    <property type="match status" value="1"/>
</dbReference>
<dbReference type="Pfam" id="PF13377">
    <property type="entry name" value="Peripla_BP_3"/>
    <property type="match status" value="1"/>
</dbReference>
<dbReference type="PANTHER" id="PTHR30146:SF149">
    <property type="entry name" value="HTH-TYPE TRANSCRIPTIONAL REGULATOR EBGR"/>
    <property type="match status" value="1"/>
</dbReference>
<evidence type="ECO:0000313" key="6">
    <source>
        <dbReference type="Proteomes" id="UP000095492"/>
    </source>
</evidence>
<evidence type="ECO:0000256" key="3">
    <source>
        <dbReference type="ARBA" id="ARBA00023163"/>
    </source>
</evidence>
<dbReference type="GeneID" id="97389952"/>
<keyword evidence="2" id="KW-0238">DNA-binding</keyword>
<dbReference type="OrthoDB" id="1776574at2"/>
<dbReference type="InterPro" id="IPR046335">
    <property type="entry name" value="LacI/GalR-like_sensor"/>
</dbReference>
<dbReference type="AlphaFoldDB" id="A0A173UKD1"/>
<sequence>MATIKDIAAKAGVSIATVSRVLNHDETLNAQEETKKRIFEIAEELEYKVRAQKKRRKKLKIGVFYSYSPEEELEDPYYLCIRLALERKLEEEGYLRQTVKMEDTAESLSGLDGVICTGTFTGDMIAVIELWKCPVVFVDANPNPEKFDSIVADYRQAVEEIVSYLVACGHTKIGMIGCREVNAQGVESLDTRLHCFQDALTRKGLYHPEYTKYGAYYPMYGYELLKELYQEGNLPTALFVANDSMAAGSYRAAYELGLHIPEDISIIGFNDIPAAKYMIPPLTTVRLYMEFMGEYAVKLLEERILHGREICVKVSVPTQLCIRDSVKKIK</sequence>
<dbReference type="InterPro" id="IPR000843">
    <property type="entry name" value="HTH_LacI"/>
</dbReference>
<feature type="domain" description="HTH lacI-type" evidence="4">
    <location>
        <begin position="2"/>
        <end position="58"/>
    </location>
</feature>
<name>A0A173UKD1_EUBRA</name>
<dbReference type="SUPFAM" id="SSF47413">
    <property type="entry name" value="lambda repressor-like DNA-binding domains"/>
    <property type="match status" value="1"/>
</dbReference>
<dbReference type="SMART" id="SM00354">
    <property type="entry name" value="HTH_LACI"/>
    <property type="match status" value="1"/>
</dbReference>
<protein>
    <submittedName>
        <fullName evidence="5">Purine nucleotide synthesis repressor</fullName>
    </submittedName>
</protein>
<dbReference type="PROSITE" id="PS00356">
    <property type="entry name" value="HTH_LACI_1"/>
    <property type="match status" value="1"/>
</dbReference>
<dbReference type="InterPro" id="IPR028082">
    <property type="entry name" value="Peripla_BP_I"/>
</dbReference>
<organism evidence="5 6">
    <name type="scientific">Eubacterium ramulus</name>
    <dbReference type="NCBI Taxonomy" id="39490"/>
    <lineage>
        <taxon>Bacteria</taxon>
        <taxon>Bacillati</taxon>
        <taxon>Bacillota</taxon>
        <taxon>Clostridia</taxon>
        <taxon>Eubacteriales</taxon>
        <taxon>Eubacteriaceae</taxon>
        <taxon>Eubacterium</taxon>
    </lineage>
</organism>
<evidence type="ECO:0000256" key="2">
    <source>
        <dbReference type="ARBA" id="ARBA00023125"/>
    </source>
</evidence>
<keyword evidence="1" id="KW-0805">Transcription regulation</keyword>
<dbReference type="InterPro" id="IPR010982">
    <property type="entry name" value="Lambda_DNA-bd_dom_sf"/>
</dbReference>
<proteinExistence type="predicted"/>
<dbReference type="EMBL" id="CYYA01000014">
    <property type="protein sequence ID" value="CUN15461.1"/>
    <property type="molecule type" value="Genomic_DNA"/>
</dbReference>
<dbReference type="Gene3D" id="3.40.50.2300">
    <property type="match status" value="2"/>
</dbReference>
<dbReference type="CDD" id="cd01544">
    <property type="entry name" value="PBP1_GalR"/>
    <property type="match status" value="1"/>
</dbReference>
<dbReference type="PROSITE" id="PS50932">
    <property type="entry name" value="HTH_LACI_2"/>
    <property type="match status" value="1"/>
</dbReference>
<keyword evidence="3" id="KW-0804">Transcription</keyword>
<dbReference type="PRINTS" id="PR00036">
    <property type="entry name" value="HTHLACI"/>
</dbReference>
<gene>
    <name evidence="5" type="primary">purR</name>
    <name evidence="5" type="ORF">ERS852448_02119</name>
</gene>
<dbReference type="SUPFAM" id="SSF53822">
    <property type="entry name" value="Periplasmic binding protein-like I"/>
    <property type="match status" value="1"/>
</dbReference>
<dbReference type="GO" id="GO:0000976">
    <property type="term" value="F:transcription cis-regulatory region binding"/>
    <property type="evidence" value="ECO:0007669"/>
    <property type="project" value="TreeGrafter"/>
</dbReference>
<reference evidence="5 6" key="1">
    <citation type="submission" date="2015-09" db="EMBL/GenBank/DDBJ databases">
        <authorList>
            <consortium name="Pathogen Informatics"/>
        </authorList>
    </citation>
    <scope>NUCLEOTIDE SEQUENCE [LARGE SCALE GENOMIC DNA]</scope>
    <source>
        <strain evidence="5 6">2789STDY5608891</strain>
    </source>
</reference>
<dbReference type="GO" id="GO:0003700">
    <property type="term" value="F:DNA-binding transcription factor activity"/>
    <property type="evidence" value="ECO:0007669"/>
    <property type="project" value="TreeGrafter"/>
</dbReference>
<dbReference type="PANTHER" id="PTHR30146">
    <property type="entry name" value="LACI-RELATED TRANSCRIPTIONAL REPRESSOR"/>
    <property type="match status" value="1"/>
</dbReference>
<accession>A0A173UKD1</accession>
<dbReference type="Proteomes" id="UP000095492">
    <property type="component" value="Unassembled WGS sequence"/>
</dbReference>
<dbReference type="CDD" id="cd01392">
    <property type="entry name" value="HTH_LacI"/>
    <property type="match status" value="1"/>
</dbReference>
<evidence type="ECO:0000259" key="4">
    <source>
        <dbReference type="PROSITE" id="PS50932"/>
    </source>
</evidence>
<dbReference type="STRING" id="39490.ERS852448_02119"/>
<evidence type="ECO:0000256" key="1">
    <source>
        <dbReference type="ARBA" id="ARBA00023015"/>
    </source>
</evidence>
<dbReference type="RefSeq" id="WP_055290493.1">
    <property type="nucleotide sequence ID" value="NZ_CP173382.1"/>
</dbReference>
<dbReference type="Pfam" id="PF00356">
    <property type="entry name" value="LacI"/>
    <property type="match status" value="1"/>
</dbReference>
<evidence type="ECO:0000313" key="5">
    <source>
        <dbReference type="EMBL" id="CUN15461.1"/>
    </source>
</evidence>